<dbReference type="EMBL" id="FOAF01000001">
    <property type="protein sequence ID" value="SEK62287.1"/>
    <property type="molecule type" value="Genomic_DNA"/>
</dbReference>
<gene>
    <name evidence="1" type="ORF">SAMN05661044_00717</name>
</gene>
<dbReference type="STRING" id="407022.SAMN05661044_00717"/>
<evidence type="ECO:0000313" key="1">
    <source>
        <dbReference type="EMBL" id="SEK62287.1"/>
    </source>
</evidence>
<accession>A0A1H7IKN4</accession>
<keyword evidence="2" id="KW-1185">Reference proteome</keyword>
<organism evidence="1 2">
    <name type="scientific">Olivibacter domesticus</name>
    <name type="common">Pseudosphingobacterium domesticum</name>
    <dbReference type="NCBI Taxonomy" id="407022"/>
    <lineage>
        <taxon>Bacteria</taxon>
        <taxon>Pseudomonadati</taxon>
        <taxon>Bacteroidota</taxon>
        <taxon>Sphingobacteriia</taxon>
        <taxon>Sphingobacteriales</taxon>
        <taxon>Sphingobacteriaceae</taxon>
        <taxon>Olivibacter</taxon>
    </lineage>
</organism>
<sequence>MAAGIIITGRNNKNQSLQELPESPRNDNYLKIFTFLHITAHARYAYSAEVRLYAFPRILTTRIKLVGKIPFPTVLITN</sequence>
<evidence type="ECO:0000313" key="2">
    <source>
        <dbReference type="Proteomes" id="UP000199421"/>
    </source>
</evidence>
<proteinExistence type="predicted"/>
<protein>
    <submittedName>
        <fullName evidence="1">Uncharacterized protein</fullName>
    </submittedName>
</protein>
<name>A0A1H7IKN4_OLID1</name>
<dbReference type="AlphaFoldDB" id="A0A1H7IKN4"/>
<dbReference type="Proteomes" id="UP000199421">
    <property type="component" value="Unassembled WGS sequence"/>
</dbReference>
<reference evidence="2" key="1">
    <citation type="submission" date="2016-10" db="EMBL/GenBank/DDBJ databases">
        <authorList>
            <person name="Varghese N."/>
            <person name="Submissions S."/>
        </authorList>
    </citation>
    <scope>NUCLEOTIDE SEQUENCE [LARGE SCALE GENOMIC DNA]</scope>
    <source>
        <strain evidence="2">DSM 18733</strain>
    </source>
</reference>